<proteinExistence type="predicted"/>
<evidence type="ECO:0000313" key="1">
    <source>
        <dbReference type="EMBL" id="CAB3978259.1"/>
    </source>
</evidence>
<dbReference type="SUPFAM" id="SSF58100">
    <property type="entry name" value="Bacterial hemolysins"/>
    <property type="match status" value="1"/>
</dbReference>
<dbReference type="EMBL" id="CACRXK020000100">
    <property type="protein sequence ID" value="CAB3978259.1"/>
    <property type="molecule type" value="Genomic_DNA"/>
</dbReference>
<keyword evidence="2" id="KW-1185">Reference proteome</keyword>
<dbReference type="OrthoDB" id="5966670at2759"/>
<sequence length="325" mass="37209">MTALAIVQNNFVTSIEILDNVVNILSDELDEKKAIRKLTSLIPKAHKHLTKVLNRCQGETDRVSREIEGKVSEISKMKNDIAEKQRRFGELRVTLNSLDERIDSCKNQRDEAQRSLDRANQRLREQRDELERKREGQTVATVLGLLTAPIGIGIGILAVSLTVLEDGIKATERNVDSTRSDVRSCENTLTSNLEQRRNIEQKRCREEEEMERTKRILANLKADLAHLKEQQDKIIVVHEKLKESCHFVTTLWGKSRVLDKEAKNLYTLESLFIPLSEIAGMLQMDEESREKVNMLLTKDMKVLGKGMESKMMAICQSMRLELDLV</sequence>
<protein>
    <submittedName>
        <fullName evidence="1">Uncharacterized protein</fullName>
    </submittedName>
</protein>
<gene>
    <name evidence="1" type="ORF">PACLA_8A064275</name>
</gene>
<organism evidence="1 2">
    <name type="scientific">Paramuricea clavata</name>
    <name type="common">Red gorgonian</name>
    <name type="synonym">Violescent sea-whip</name>
    <dbReference type="NCBI Taxonomy" id="317549"/>
    <lineage>
        <taxon>Eukaryota</taxon>
        <taxon>Metazoa</taxon>
        <taxon>Cnidaria</taxon>
        <taxon>Anthozoa</taxon>
        <taxon>Octocorallia</taxon>
        <taxon>Malacalcyonacea</taxon>
        <taxon>Plexauridae</taxon>
        <taxon>Paramuricea</taxon>
    </lineage>
</organism>
<accession>A0A6S7FQD7</accession>
<dbReference type="AlphaFoldDB" id="A0A6S7FQD7"/>
<dbReference type="Gene3D" id="1.20.1170.10">
    <property type="match status" value="1"/>
</dbReference>
<name>A0A6S7FQD7_PARCT</name>
<comment type="caution">
    <text evidence="1">The sequence shown here is derived from an EMBL/GenBank/DDBJ whole genome shotgun (WGS) entry which is preliminary data.</text>
</comment>
<reference evidence="1" key="1">
    <citation type="submission" date="2020-04" db="EMBL/GenBank/DDBJ databases">
        <authorList>
            <person name="Alioto T."/>
            <person name="Alioto T."/>
            <person name="Gomez Garrido J."/>
        </authorList>
    </citation>
    <scope>NUCLEOTIDE SEQUENCE</scope>
    <source>
        <strain evidence="1">A484AB</strain>
    </source>
</reference>
<dbReference type="Proteomes" id="UP001152795">
    <property type="component" value="Unassembled WGS sequence"/>
</dbReference>
<evidence type="ECO:0000313" key="2">
    <source>
        <dbReference type="Proteomes" id="UP001152795"/>
    </source>
</evidence>